<dbReference type="PANTHER" id="PTHR37937:SF1">
    <property type="entry name" value="CONJUGATIVE TRANSFER: DNA TRANSPORT"/>
    <property type="match status" value="1"/>
</dbReference>
<dbReference type="InterPro" id="IPR051539">
    <property type="entry name" value="T4SS-coupling_protein"/>
</dbReference>
<evidence type="ECO:0000256" key="3">
    <source>
        <dbReference type="ARBA" id="ARBA00022692"/>
    </source>
</evidence>
<proteinExistence type="predicted"/>
<dbReference type="RefSeq" id="WP_147447553.1">
    <property type="nucleotide sequence ID" value="NZ_RBIL01000001.1"/>
</dbReference>
<keyword evidence="2" id="KW-1003">Cell membrane</keyword>
<dbReference type="Gene3D" id="3.40.50.300">
    <property type="entry name" value="P-loop containing nucleotide triphosphate hydrolases"/>
    <property type="match status" value="1"/>
</dbReference>
<feature type="transmembrane region" description="Helical" evidence="6">
    <location>
        <begin position="34"/>
        <end position="54"/>
    </location>
</feature>
<evidence type="ECO:0000256" key="6">
    <source>
        <dbReference type="SAM" id="Phobius"/>
    </source>
</evidence>
<dbReference type="GO" id="GO:0005886">
    <property type="term" value="C:plasma membrane"/>
    <property type="evidence" value="ECO:0007669"/>
    <property type="project" value="UniProtKB-SubCell"/>
</dbReference>
<protein>
    <submittedName>
        <fullName evidence="8">TraM-binding TraD/TraG-like protein</fullName>
    </submittedName>
</protein>
<keyword evidence="5 6" id="KW-0472">Membrane</keyword>
<accession>A0A660L989</accession>
<dbReference type="OrthoDB" id="4568575at2"/>
<evidence type="ECO:0000313" key="8">
    <source>
        <dbReference type="EMBL" id="RKQ90473.1"/>
    </source>
</evidence>
<keyword evidence="4 6" id="KW-1133">Transmembrane helix</keyword>
<name>A0A660L989_9ACTN</name>
<keyword evidence="3 6" id="KW-0812">Transmembrane</keyword>
<dbReference type="AlphaFoldDB" id="A0A660L989"/>
<evidence type="ECO:0000259" key="7">
    <source>
        <dbReference type="Pfam" id="PF12696"/>
    </source>
</evidence>
<dbReference type="PANTHER" id="PTHR37937">
    <property type="entry name" value="CONJUGATIVE TRANSFER: DNA TRANSPORT"/>
    <property type="match status" value="1"/>
</dbReference>
<keyword evidence="9" id="KW-1185">Reference proteome</keyword>
<dbReference type="InterPro" id="IPR027417">
    <property type="entry name" value="P-loop_NTPase"/>
</dbReference>
<reference evidence="8 9" key="1">
    <citation type="submission" date="2018-10" db="EMBL/GenBank/DDBJ databases">
        <title>Genomic Encyclopedia of Archaeal and Bacterial Type Strains, Phase II (KMG-II): from individual species to whole genera.</title>
        <authorList>
            <person name="Goeker M."/>
        </authorList>
    </citation>
    <scope>NUCLEOTIDE SEQUENCE [LARGE SCALE GENOMIC DNA]</scope>
    <source>
        <strain evidence="8 9">DSM 14954</strain>
    </source>
</reference>
<dbReference type="EMBL" id="RBIL01000001">
    <property type="protein sequence ID" value="RKQ90473.1"/>
    <property type="molecule type" value="Genomic_DNA"/>
</dbReference>
<dbReference type="SUPFAM" id="SSF52540">
    <property type="entry name" value="P-loop containing nucleoside triphosphate hydrolases"/>
    <property type="match status" value="1"/>
</dbReference>
<sequence>MTALLGACAALALAPALATGGIAAIAMRRRGLRFTWSLAALPVLALPLLAIGPLDAVANLERELRSLHAGAPRPLTLINTAAAFWLPCSALVATAGKLWIDRRDRLHGGSRETRSRASLGPLQLLALRHQRARAAAAGRTGPDGTFLLGHDSTHGRPFRVPLPQAHATIVGGSNTGKTNTAEILLEGAAAAGGSFVILDGKGGRDLARSAYVLGERYARPVALWSVLPYGDEQLDALRLPWNVAGGGNPTEIKDRIASSEEQAEPYYEAVAARGVLAATQALHAVNDGQADLRSLAELLDSPDNKLIAALEHADPTRFESTLAWLRTLGDAEKSGLRGMGLRLHTMIASDGGQWLLPDPRGQEIDLYTAIRDGWLVVFTLPQGSYPELIPHVARYTISAVNAVAGRLEREGHTANAVLFIDELSAFDGDQLCATYERARSAGIRVATSTQSLSNLEDVGGTKLLHAALDNAELIIVHRQAVPDTVELLSSLAGTVEAWEHTHKIDDAHSFHMGLDEVGERNRRLTDKFRVHPNQIKHLGKGQAVVISQRPTLSATPVNIAPGLSAIRRGHG</sequence>
<feature type="domain" description="TraD/TraG TraM recognition site" evidence="7">
    <location>
        <begin position="417"/>
        <end position="512"/>
    </location>
</feature>
<evidence type="ECO:0000256" key="1">
    <source>
        <dbReference type="ARBA" id="ARBA00004651"/>
    </source>
</evidence>
<gene>
    <name evidence="8" type="ORF">C8N24_0277</name>
</gene>
<evidence type="ECO:0000256" key="4">
    <source>
        <dbReference type="ARBA" id="ARBA00022989"/>
    </source>
</evidence>
<evidence type="ECO:0000313" key="9">
    <source>
        <dbReference type="Proteomes" id="UP000278962"/>
    </source>
</evidence>
<evidence type="ECO:0000256" key="5">
    <source>
        <dbReference type="ARBA" id="ARBA00023136"/>
    </source>
</evidence>
<organism evidence="8 9">
    <name type="scientific">Solirubrobacter pauli</name>
    <dbReference type="NCBI Taxonomy" id="166793"/>
    <lineage>
        <taxon>Bacteria</taxon>
        <taxon>Bacillati</taxon>
        <taxon>Actinomycetota</taxon>
        <taxon>Thermoleophilia</taxon>
        <taxon>Solirubrobacterales</taxon>
        <taxon>Solirubrobacteraceae</taxon>
        <taxon>Solirubrobacter</taxon>
    </lineage>
</organism>
<comment type="caution">
    <text evidence="8">The sequence shown here is derived from an EMBL/GenBank/DDBJ whole genome shotgun (WGS) entry which is preliminary data.</text>
</comment>
<comment type="subcellular location">
    <subcellularLocation>
        <location evidence="1">Cell membrane</location>
        <topology evidence="1">Multi-pass membrane protein</topology>
    </subcellularLocation>
</comment>
<dbReference type="InterPro" id="IPR032689">
    <property type="entry name" value="TraG-D_C"/>
</dbReference>
<dbReference type="Pfam" id="PF12696">
    <property type="entry name" value="TraG-D_C"/>
    <property type="match status" value="1"/>
</dbReference>
<evidence type="ECO:0000256" key="2">
    <source>
        <dbReference type="ARBA" id="ARBA00022475"/>
    </source>
</evidence>
<dbReference type="Proteomes" id="UP000278962">
    <property type="component" value="Unassembled WGS sequence"/>
</dbReference>